<dbReference type="InterPro" id="IPR009012">
    <property type="entry name" value="GrpE_head"/>
</dbReference>
<keyword evidence="5" id="KW-0175">Coiled coil</keyword>
<feature type="coiled-coil region" evidence="5">
    <location>
        <begin position="26"/>
        <end position="53"/>
    </location>
</feature>
<protein>
    <recommendedName>
        <fullName evidence="3">Protein GrpE</fullName>
    </recommendedName>
    <alternativeName>
        <fullName evidence="3">HSP-70 cofactor</fullName>
    </alternativeName>
</protein>
<dbReference type="EMBL" id="JBHUOF010000022">
    <property type="protein sequence ID" value="MFD2801245.1"/>
    <property type="molecule type" value="Genomic_DNA"/>
</dbReference>
<evidence type="ECO:0000256" key="5">
    <source>
        <dbReference type="SAM" id="Coils"/>
    </source>
</evidence>
<evidence type="ECO:0000256" key="6">
    <source>
        <dbReference type="SAM" id="MobiDB-lite"/>
    </source>
</evidence>
<comment type="function">
    <text evidence="3">Participates actively in the response to hyperosmotic and heat shock by preventing the aggregation of stress-denatured proteins, in association with DnaK and GrpE. It is the nucleotide exchange factor for DnaK and may function as a thermosensor. Unfolded proteins bind initially to DnaJ; upon interaction with the DnaJ-bound protein, DnaK hydrolyzes its bound ATP, resulting in the formation of a stable complex. GrpE releases ADP from DnaK; ATP binding to DnaK triggers the release of the substrate protein, thus completing the reaction cycle. Several rounds of ATP-dependent interactions between DnaJ, DnaK and GrpE are required for fully efficient folding.</text>
</comment>
<dbReference type="InterPro" id="IPR000740">
    <property type="entry name" value="GrpE"/>
</dbReference>
<evidence type="ECO:0000256" key="4">
    <source>
        <dbReference type="RuleBase" id="RU004478"/>
    </source>
</evidence>
<dbReference type="SUPFAM" id="SSF51064">
    <property type="entry name" value="Head domain of nucleotide exchange factor GrpE"/>
    <property type="match status" value="1"/>
</dbReference>
<dbReference type="InterPro" id="IPR013805">
    <property type="entry name" value="GrpE_CC"/>
</dbReference>
<keyword evidence="3" id="KW-0963">Cytoplasm</keyword>
<feature type="compositionally biased region" description="Polar residues" evidence="6">
    <location>
        <begin position="168"/>
        <end position="179"/>
    </location>
</feature>
<keyword evidence="3" id="KW-0346">Stress response</keyword>
<dbReference type="PANTHER" id="PTHR21237:SF23">
    <property type="entry name" value="GRPE PROTEIN HOMOLOG, MITOCHONDRIAL"/>
    <property type="match status" value="1"/>
</dbReference>
<comment type="similarity">
    <text evidence="1 3 4">Belongs to the GrpE family.</text>
</comment>
<name>A0ABW5WDS1_9PSEU</name>
<evidence type="ECO:0000313" key="8">
    <source>
        <dbReference type="Proteomes" id="UP001597478"/>
    </source>
</evidence>
<dbReference type="Gene3D" id="2.30.22.10">
    <property type="entry name" value="Head domain of nucleotide exchange factor GrpE"/>
    <property type="match status" value="1"/>
</dbReference>
<dbReference type="PRINTS" id="PR00773">
    <property type="entry name" value="GRPEPROTEIN"/>
</dbReference>
<accession>A0ABW5WDS1</accession>
<evidence type="ECO:0000313" key="7">
    <source>
        <dbReference type="EMBL" id="MFD2801245.1"/>
    </source>
</evidence>
<dbReference type="Proteomes" id="UP001597478">
    <property type="component" value="Unassembled WGS sequence"/>
</dbReference>
<feature type="region of interest" description="Disordered" evidence="6">
    <location>
        <begin position="157"/>
        <end position="187"/>
    </location>
</feature>
<dbReference type="Pfam" id="PF01025">
    <property type="entry name" value="GrpE"/>
    <property type="match status" value="1"/>
</dbReference>
<sequence>MTKERVSSWLTAPFESGSTDTSASRVAELTEDLQRLGAEYANYRKRAERTRRAAAEQAHARLITALLPALDTLDRAEQHGELTGPLRAVADTFQDALAKVGVVPVGQVGDRFDPAQHDAVEHHHSTAAEVLEPVVSRVHRRGYRLGAHILRPALVAVTEPEPELLDPTGTTDGTVAESDSGTEDREG</sequence>
<dbReference type="SUPFAM" id="SSF58014">
    <property type="entry name" value="Coiled-coil domain of nucleotide exchange factor GrpE"/>
    <property type="match status" value="1"/>
</dbReference>
<gene>
    <name evidence="3 7" type="primary">grpE</name>
    <name evidence="7" type="ORF">ACFS2C_17770</name>
</gene>
<evidence type="ECO:0000256" key="3">
    <source>
        <dbReference type="HAMAP-Rule" id="MF_01151"/>
    </source>
</evidence>
<keyword evidence="8" id="KW-1185">Reference proteome</keyword>
<comment type="caution">
    <text evidence="7">The sequence shown here is derived from an EMBL/GenBank/DDBJ whole genome shotgun (WGS) entry which is preliminary data.</text>
</comment>
<dbReference type="Gene3D" id="3.90.20.20">
    <property type="match status" value="1"/>
</dbReference>
<evidence type="ECO:0000256" key="1">
    <source>
        <dbReference type="ARBA" id="ARBA00009054"/>
    </source>
</evidence>
<feature type="region of interest" description="Disordered" evidence="6">
    <location>
        <begin position="1"/>
        <end position="25"/>
    </location>
</feature>
<organism evidence="7 8">
    <name type="scientific">Prauserella oleivorans</name>
    <dbReference type="NCBI Taxonomy" id="1478153"/>
    <lineage>
        <taxon>Bacteria</taxon>
        <taxon>Bacillati</taxon>
        <taxon>Actinomycetota</taxon>
        <taxon>Actinomycetes</taxon>
        <taxon>Pseudonocardiales</taxon>
        <taxon>Pseudonocardiaceae</taxon>
        <taxon>Prauserella</taxon>
    </lineage>
</organism>
<dbReference type="HAMAP" id="MF_01151">
    <property type="entry name" value="GrpE"/>
    <property type="match status" value="1"/>
</dbReference>
<reference evidence="8" key="1">
    <citation type="journal article" date="2019" name="Int. J. Syst. Evol. Microbiol.">
        <title>The Global Catalogue of Microorganisms (GCM) 10K type strain sequencing project: providing services to taxonomists for standard genome sequencing and annotation.</title>
        <authorList>
            <consortium name="The Broad Institute Genomics Platform"/>
            <consortium name="The Broad Institute Genome Sequencing Center for Infectious Disease"/>
            <person name="Wu L."/>
            <person name="Ma J."/>
        </authorList>
    </citation>
    <scope>NUCLEOTIDE SEQUENCE [LARGE SCALE GENOMIC DNA]</scope>
    <source>
        <strain evidence="8">IBRC-M 10906</strain>
    </source>
</reference>
<comment type="subunit">
    <text evidence="3">Homodimer.</text>
</comment>
<proteinExistence type="inferred from homology"/>
<keyword evidence="2 3" id="KW-0143">Chaperone</keyword>
<comment type="subcellular location">
    <subcellularLocation>
        <location evidence="3">Cytoplasm</location>
    </subcellularLocation>
</comment>
<dbReference type="PANTHER" id="PTHR21237">
    <property type="entry name" value="GRPE PROTEIN"/>
    <property type="match status" value="1"/>
</dbReference>
<evidence type="ECO:0000256" key="2">
    <source>
        <dbReference type="ARBA" id="ARBA00023186"/>
    </source>
</evidence>
<dbReference type="RefSeq" id="WP_377385383.1">
    <property type="nucleotide sequence ID" value="NZ_JBHSAN010000005.1"/>
</dbReference>